<keyword evidence="3" id="KW-1003">Cell membrane</keyword>
<dbReference type="InterPro" id="IPR000515">
    <property type="entry name" value="MetI-like"/>
</dbReference>
<keyword evidence="2 7" id="KW-0813">Transport</keyword>
<evidence type="ECO:0000313" key="9">
    <source>
        <dbReference type="EMBL" id="HIR61150.1"/>
    </source>
</evidence>
<keyword evidence="5 7" id="KW-1133">Transmembrane helix</keyword>
<dbReference type="Pfam" id="PF00528">
    <property type="entry name" value="BPD_transp_1"/>
    <property type="match status" value="1"/>
</dbReference>
<evidence type="ECO:0000256" key="5">
    <source>
        <dbReference type="ARBA" id="ARBA00022989"/>
    </source>
</evidence>
<accession>A0A9D1J553</accession>
<comment type="caution">
    <text evidence="9">The sequence shown here is derived from an EMBL/GenBank/DDBJ whole genome shotgun (WGS) entry which is preliminary data.</text>
</comment>
<dbReference type="PANTHER" id="PTHR43744:SF9">
    <property type="entry name" value="POLYGALACTURONAN_RHAMNOGALACTURONAN TRANSPORT SYSTEM PERMEASE PROTEIN YTCP"/>
    <property type="match status" value="1"/>
</dbReference>
<dbReference type="InterPro" id="IPR035906">
    <property type="entry name" value="MetI-like_sf"/>
</dbReference>
<dbReference type="EMBL" id="DVHA01000197">
    <property type="protein sequence ID" value="HIR61150.1"/>
    <property type="molecule type" value="Genomic_DNA"/>
</dbReference>
<reference evidence="9" key="2">
    <citation type="journal article" date="2021" name="PeerJ">
        <title>Extensive microbial diversity within the chicken gut microbiome revealed by metagenomics and culture.</title>
        <authorList>
            <person name="Gilroy R."/>
            <person name="Ravi A."/>
            <person name="Getino M."/>
            <person name="Pursley I."/>
            <person name="Horton D.L."/>
            <person name="Alikhan N.F."/>
            <person name="Baker D."/>
            <person name="Gharbi K."/>
            <person name="Hall N."/>
            <person name="Watson M."/>
            <person name="Adriaenssens E.M."/>
            <person name="Foster-Nyarko E."/>
            <person name="Jarju S."/>
            <person name="Secka A."/>
            <person name="Antonio M."/>
            <person name="Oren A."/>
            <person name="Chaudhuri R.R."/>
            <person name="La Ragione R."/>
            <person name="Hildebrand F."/>
            <person name="Pallen M.J."/>
        </authorList>
    </citation>
    <scope>NUCLEOTIDE SEQUENCE</scope>
    <source>
        <strain evidence="9">CHK189-12415</strain>
    </source>
</reference>
<dbReference type="PANTHER" id="PTHR43744">
    <property type="entry name" value="ABC TRANSPORTER PERMEASE PROTEIN MG189-RELATED-RELATED"/>
    <property type="match status" value="1"/>
</dbReference>
<evidence type="ECO:0000256" key="4">
    <source>
        <dbReference type="ARBA" id="ARBA00022692"/>
    </source>
</evidence>
<evidence type="ECO:0000256" key="6">
    <source>
        <dbReference type="ARBA" id="ARBA00023136"/>
    </source>
</evidence>
<dbReference type="CDD" id="cd06261">
    <property type="entry name" value="TM_PBP2"/>
    <property type="match status" value="1"/>
</dbReference>
<dbReference type="Proteomes" id="UP000824241">
    <property type="component" value="Unassembled WGS sequence"/>
</dbReference>
<keyword evidence="6 7" id="KW-0472">Membrane</keyword>
<evidence type="ECO:0000313" key="10">
    <source>
        <dbReference type="Proteomes" id="UP000824241"/>
    </source>
</evidence>
<comment type="similarity">
    <text evidence="7">Belongs to the binding-protein-dependent transport system permease family.</text>
</comment>
<sequence>MTKTTPVPKSKSSSKIKATRDQRIFNCIAYPILTLVTIACLVPFWMIVVTSFTDNSYIAVNGYQMFPTAWSMAAYQYLFKAPDAILRAYGVTIMITVVGTAIGLTCITMTGYVLNRKDFPYRNHVSFYIYFTTLFSGGMVPSYILMVTVLDLQNNYWAVILAGLMTPFLIILMRNFMKSIPDALIEAATIDGANDFQIFTKIVIHLAGPGIATVCLFLALGYWNNWYTPMLYLTKPRMYPLQYYLYNILTSAQSAQQSGVSLEGQQFPGESIKMAMAVVATGPILLLYPYIQKYFVKGITIGAVKG</sequence>
<feature type="transmembrane region" description="Helical" evidence="7">
    <location>
        <begin position="156"/>
        <end position="177"/>
    </location>
</feature>
<reference evidence="9" key="1">
    <citation type="submission" date="2020-10" db="EMBL/GenBank/DDBJ databases">
        <authorList>
            <person name="Gilroy R."/>
        </authorList>
    </citation>
    <scope>NUCLEOTIDE SEQUENCE</scope>
    <source>
        <strain evidence="9">CHK189-12415</strain>
    </source>
</reference>
<gene>
    <name evidence="9" type="ORF">IAB37_06215</name>
</gene>
<feature type="transmembrane region" description="Helical" evidence="7">
    <location>
        <begin position="24"/>
        <end position="47"/>
    </location>
</feature>
<feature type="transmembrane region" description="Helical" evidence="7">
    <location>
        <begin position="198"/>
        <end position="223"/>
    </location>
</feature>
<feature type="domain" description="ABC transmembrane type-1" evidence="8">
    <location>
        <begin position="89"/>
        <end position="291"/>
    </location>
</feature>
<feature type="transmembrane region" description="Helical" evidence="7">
    <location>
        <begin position="127"/>
        <end position="150"/>
    </location>
</feature>
<protein>
    <submittedName>
        <fullName evidence="9">Carbohydrate ABC transporter permease</fullName>
    </submittedName>
</protein>
<feature type="transmembrane region" description="Helical" evidence="7">
    <location>
        <begin position="88"/>
        <end position="115"/>
    </location>
</feature>
<evidence type="ECO:0000259" key="8">
    <source>
        <dbReference type="PROSITE" id="PS50928"/>
    </source>
</evidence>
<evidence type="ECO:0000256" key="1">
    <source>
        <dbReference type="ARBA" id="ARBA00004651"/>
    </source>
</evidence>
<name>A0A9D1J553_9FIRM</name>
<keyword evidence="4 7" id="KW-0812">Transmembrane</keyword>
<dbReference type="GO" id="GO:0005886">
    <property type="term" value="C:plasma membrane"/>
    <property type="evidence" value="ECO:0007669"/>
    <property type="project" value="UniProtKB-SubCell"/>
</dbReference>
<feature type="transmembrane region" description="Helical" evidence="7">
    <location>
        <begin position="272"/>
        <end position="291"/>
    </location>
</feature>
<dbReference type="AlphaFoldDB" id="A0A9D1J553"/>
<evidence type="ECO:0000256" key="2">
    <source>
        <dbReference type="ARBA" id="ARBA00022448"/>
    </source>
</evidence>
<dbReference type="SUPFAM" id="SSF161098">
    <property type="entry name" value="MetI-like"/>
    <property type="match status" value="1"/>
</dbReference>
<evidence type="ECO:0000256" key="7">
    <source>
        <dbReference type="RuleBase" id="RU363032"/>
    </source>
</evidence>
<comment type="subcellular location">
    <subcellularLocation>
        <location evidence="1 7">Cell membrane</location>
        <topology evidence="1 7">Multi-pass membrane protein</topology>
    </subcellularLocation>
</comment>
<dbReference type="PROSITE" id="PS50928">
    <property type="entry name" value="ABC_TM1"/>
    <property type="match status" value="1"/>
</dbReference>
<dbReference type="Gene3D" id="1.10.3720.10">
    <property type="entry name" value="MetI-like"/>
    <property type="match status" value="1"/>
</dbReference>
<proteinExistence type="inferred from homology"/>
<evidence type="ECO:0000256" key="3">
    <source>
        <dbReference type="ARBA" id="ARBA00022475"/>
    </source>
</evidence>
<dbReference type="GO" id="GO:0055085">
    <property type="term" value="P:transmembrane transport"/>
    <property type="evidence" value="ECO:0007669"/>
    <property type="project" value="InterPro"/>
</dbReference>
<organism evidence="9 10">
    <name type="scientific">Candidatus Faecivivens stercoravium</name>
    <dbReference type="NCBI Taxonomy" id="2840803"/>
    <lineage>
        <taxon>Bacteria</taxon>
        <taxon>Bacillati</taxon>
        <taxon>Bacillota</taxon>
        <taxon>Clostridia</taxon>
        <taxon>Eubacteriales</taxon>
        <taxon>Oscillospiraceae</taxon>
        <taxon>Oscillospiraceae incertae sedis</taxon>
        <taxon>Candidatus Faecivivens</taxon>
    </lineage>
</organism>